<proteinExistence type="predicted"/>
<dbReference type="Proteomes" id="UP000766486">
    <property type="component" value="Unassembled WGS sequence"/>
</dbReference>
<accession>A0ABY6U5P4</accession>
<organism evidence="1 2">
    <name type="scientific">Bionectria ochroleuca</name>
    <name type="common">Gliocladium roseum</name>
    <dbReference type="NCBI Taxonomy" id="29856"/>
    <lineage>
        <taxon>Eukaryota</taxon>
        <taxon>Fungi</taxon>
        <taxon>Dikarya</taxon>
        <taxon>Ascomycota</taxon>
        <taxon>Pezizomycotina</taxon>
        <taxon>Sordariomycetes</taxon>
        <taxon>Hypocreomycetidae</taxon>
        <taxon>Hypocreales</taxon>
        <taxon>Bionectriaceae</taxon>
        <taxon>Clonostachys</taxon>
    </lineage>
</organism>
<dbReference type="SUPFAM" id="SSF51197">
    <property type="entry name" value="Clavaminate synthase-like"/>
    <property type="match status" value="1"/>
</dbReference>
<reference evidence="1 2" key="1">
    <citation type="submission" date="2019-06" db="EMBL/GenBank/DDBJ databases">
        <authorList>
            <person name="Broberg M."/>
        </authorList>
    </citation>
    <scope>NUCLEOTIDE SEQUENCE [LARGE SCALE GENOMIC DNA]</scope>
</reference>
<evidence type="ECO:0000313" key="2">
    <source>
        <dbReference type="Proteomes" id="UP000766486"/>
    </source>
</evidence>
<keyword evidence="2" id="KW-1185">Reference proteome</keyword>
<sequence length="312" mass="34642">MSAPTAVLTEAEKEHFRQRGFVHLKNCFSKEQAETITQNMWVRLGLDPSNKSTWPARVNMPNHKSFKAAEFAPKAWAAICELCGGEDRILPATSEWRDSLIVNLGDPNFEGIDVAPHDLDNWHVDGDFFVHYLDSPEQALLVIPMFTDVVPRGGGTMICPDAIPKIAKYLSDHPEGVSPSGVPRGHEQFEGGATLGWFKTVAKSCSDFVEVTGECGDVFLLHPLMLHSATKNPLRAVRVITNPPVGLREPFQFDRADGEYTLVEQATLRALGKDSLPGWKISEERERRVPLSASVKARMKEEETKRLQAAQA</sequence>
<dbReference type="EMBL" id="CABFNS010000749">
    <property type="protein sequence ID" value="VUC26390.1"/>
    <property type="molecule type" value="Genomic_DNA"/>
</dbReference>
<dbReference type="Pfam" id="PF05721">
    <property type="entry name" value="PhyH"/>
    <property type="match status" value="1"/>
</dbReference>
<protein>
    <recommendedName>
        <fullName evidence="3">Phytanoyl-CoA dioxygenase</fullName>
    </recommendedName>
</protein>
<name>A0ABY6U5P4_BIOOC</name>
<evidence type="ECO:0000313" key="1">
    <source>
        <dbReference type="EMBL" id="VUC26390.1"/>
    </source>
</evidence>
<dbReference type="InterPro" id="IPR008775">
    <property type="entry name" value="Phytyl_CoA_dOase-like"/>
</dbReference>
<gene>
    <name evidence="1" type="ORF">CLO192961_LOCUS189209</name>
</gene>
<dbReference type="Gene3D" id="2.60.120.620">
    <property type="entry name" value="q2cbj1_9rhob like domain"/>
    <property type="match status" value="1"/>
</dbReference>
<evidence type="ECO:0008006" key="3">
    <source>
        <dbReference type="Google" id="ProtNLM"/>
    </source>
</evidence>
<comment type="caution">
    <text evidence="1">The sequence shown here is derived from an EMBL/GenBank/DDBJ whole genome shotgun (WGS) entry which is preliminary data.</text>
</comment>